<protein>
    <submittedName>
        <fullName evidence="2">Uncharacterized protein</fullName>
    </submittedName>
</protein>
<evidence type="ECO:0000313" key="2">
    <source>
        <dbReference type="EMBL" id="SOR29699.1"/>
    </source>
</evidence>
<sequence length="56" mass="5864">MAEVGSGYGPPLTSDCFLHMLENNPLNVVGRAPTLDDPPNENAAPVKDGVSKWSGP</sequence>
<evidence type="ECO:0000313" key="3">
    <source>
        <dbReference type="Proteomes" id="UP000233769"/>
    </source>
</evidence>
<organism evidence="2 3">
    <name type="scientific">Methylorubrum extorquens</name>
    <name type="common">Methylobacterium dichloromethanicum</name>
    <name type="synonym">Methylobacterium extorquens</name>
    <dbReference type="NCBI Taxonomy" id="408"/>
    <lineage>
        <taxon>Bacteria</taxon>
        <taxon>Pseudomonadati</taxon>
        <taxon>Pseudomonadota</taxon>
        <taxon>Alphaproteobacteria</taxon>
        <taxon>Hyphomicrobiales</taxon>
        <taxon>Methylobacteriaceae</taxon>
        <taxon>Methylorubrum</taxon>
    </lineage>
</organism>
<accession>A0A2N9AQX4</accession>
<dbReference type="Proteomes" id="UP000233769">
    <property type="component" value="Chromosome tk0001"/>
</dbReference>
<evidence type="ECO:0000256" key="1">
    <source>
        <dbReference type="SAM" id="MobiDB-lite"/>
    </source>
</evidence>
<dbReference type="AlphaFoldDB" id="A0A2N9AQX4"/>
<dbReference type="EMBL" id="LT962688">
    <property type="protein sequence ID" value="SOR29699.1"/>
    <property type="molecule type" value="Genomic_DNA"/>
</dbReference>
<gene>
    <name evidence="2" type="ORF">TK0001_3097</name>
</gene>
<proteinExistence type="predicted"/>
<name>A0A2N9AQX4_METEX</name>
<feature type="region of interest" description="Disordered" evidence="1">
    <location>
        <begin position="29"/>
        <end position="56"/>
    </location>
</feature>
<reference evidence="3" key="1">
    <citation type="submission" date="2017-10" db="EMBL/GenBank/DDBJ databases">
        <authorList>
            <person name="Regsiter A."/>
            <person name="William W."/>
        </authorList>
    </citation>
    <scope>NUCLEOTIDE SEQUENCE [LARGE SCALE GENOMIC DNA]</scope>
</reference>